<sequence>MKNSSYNLKQMQQREKLRFNESMKNSSSSLEQMRQQEKQRRQREKNRLQQRKQRLKRGKQRLQRGKQSSVKSSMNSSSSSRRFSSSMGDGGRILGGFNLAILMVMMLLSTNRHCAADAVKKNKSMSSRWCDDLQIRSACSFRTT</sequence>
<evidence type="ECO:0000256" key="1">
    <source>
        <dbReference type="SAM" id="MobiDB-lite"/>
    </source>
</evidence>
<dbReference type="Gramene" id="KJB42935">
    <property type="protein sequence ID" value="KJB42935"/>
    <property type="gene ID" value="B456_007G175300"/>
</dbReference>
<reference evidence="3 4" key="1">
    <citation type="journal article" date="2012" name="Nature">
        <title>Repeated polyploidization of Gossypium genomes and the evolution of spinnable cotton fibres.</title>
        <authorList>
            <person name="Paterson A.H."/>
            <person name="Wendel J.F."/>
            <person name="Gundlach H."/>
            <person name="Guo H."/>
            <person name="Jenkins J."/>
            <person name="Jin D."/>
            <person name="Llewellyn D."/>
            <person name="Showmaker K.C."/>
            <person name="Shu S."/>
            <person name="Udall J."/>
            <person name="Yoo M.J."/>
            <person name="Byers R."/>
            <person name="Chen W."/>
            <person name="Doron-Faigenboim A."/>
            <person name="Duke M.V."/>
            <person name="Gong L."/>
            <person name="Grimwood J."/>
            <person name="Grover C."/>
            <person name="Grupp K."/>
            <person name="Hu G."/>
            <person name="Lee T.H."/>
            <person name="Li J."/>
            <person name="Lin L."/>
            <person name="Liu T."/>
            <person name="Marler B.S."/>
            <person name="Page J.T."/>
            <person name="Roberts A.W."/>
            <person name="Romanel E."/>
            <person name="Sanders W.S."/>
            <person name="Szadkowski E."/>
            <person name="Tan X."/>
            <person name="Tang H."/>
            <person name="Xu C."/>
            <person name="Wang J."/>
            <person name="Wang Z."/>
            <person name="Zhang D."/>
            <person name="Zhang L."/>
            <person name="Ashrafi H."/>
            <person name="Bedon F."/>
            <person name="Bowers J.E."/>
            <person name="Brubaker C.L."/>
            <person name="Chee P.W."/>
            <person name="Das S."/>
            <person name="Gingle A.R."/>
            <person name="Haigler C.H."/>
            <person name="Harker D."/>
            <person name="Hoffmann L.V."/>
            <person name="Hovav R."/>
            <person name="Jones D.C."/>
            <person name="Lemke C."/>
            <person name="Mansoor S."/>
            <person name="ur Rahman M."/>
            <person name="Rainville L.N."/>
            <person name="Rambani A."/>
            <person name="Reddy U.K."/>
            <person name="Rong J.K."/>
            <person name="Saranga Y."/>
            <person name="Scheffler B.E."/>
            <person name="Scheffler J.A."/>
            <person name="Stelly D.M."/>
            <person name="Triplett B.A."/>
            <person name="Van Deynze A."/>
            <person name="Vaslin M.F."/>
            <person name="Waghmare V.N."/>
            <person name="Walford S.A."/>
            <person name="Wright R.J."/>
            <person name="Zaki E.A."/>
            <person name="Zhang T."/>
            <person name="Dennis E.S."/>
            <person name="Mayer K.F."/>
            <person name="Peterson D.G."/>
            <person name="Rokhsar D.S."/>
            <person name="Wang X."/>
            <person name="Schmutz J."/>
        </authorList>
    </citation>
    <scope>NUCLEOTIDE SEQUENCE [LARGE SCALE GENOMIC DNA]</scope>
</reference>
<dbReference type="InterPro" id="IPR004827">
    <property type="entry name" value="bZIP"/>
</dbReference>
<protein>
    <recommendedName>
        <fullName evidence="2">BZIP domain-containing protein</fullName>
    </recommendedName>
</protein>
<dbReference type="GO" id="GO:0003700">
    <property type="term" value="F:DNA-binding transcription factor activity"/>
    <property type="evidence" value="ECO:0007669"/>
    <property type="project" value="InterPro"/>
</dbReference>
<feature type="compositionally biased region" description="Basic residues" evidence="1">
    <location>
        <begin position="40"/>
        <end position="64"/>
    </location>
</feature>
<dbReference type="Proteomes" id="UP000032304">
    <property type="component" value="Chromosome 7"/>
</dbReference>
<dbReference type="PROSITE" id="PS00036">
    <property type="entry name" value="BZIP_BASIC"/>
    <property type="match status" value="1"/>
</dbReference>
<keyword evidence="4" id="KW-1185">Reference proteome</keyword>
<feature type="compositionally biased region" description="Polar residues" evidence="1">
    <location>
        <begin position="22"/>
        <end position="33"/>
    </location>
</feature>
<organism evidence="3 4">
    <name type="scientific">Gossypium raimondii</name>
    <name type="common">Peruvian cotton</name>
    <name type="synonym">Gossypium klotzschianum subsp. raimondii</name>
    <dbReference type="NCBI Taxonomy" id="29730"/>
    <lineage>
        <taxon>Eukaryota</taxon>
        <taxon>Viridiplantae</taxon>
        <taxon>Streptophyta</taxon>
        <taxon>Embryophyta</taxon>
        <taxon>Tracheophyta</taxon>
        <taxon>Spermatophyta</taxon>
        <taxon>Magnoliopsida</taxon>
        <taxon>eudicotyledons</taxon>
        <taxon>Gunneridae</taxon>
        <taxon>Pentapetalae</taxon>
        <taxon>rosids</taxon>
        <taxon>malvids</taxon>
        <taxon>Malvales</taxon>
        <taxon>Malvaceae</taxon>
        <taxon>Malvoideae</taxon>
        <taxon>Gossypium</taxon>
    </lineage>
</organism>
<feature type="compositionally biased region" description="Basic and acidic residues" evidence="1">
    <location>
        <begin position="12"/>
        <end position="21"/>
    </location>
</feature>
<gene>
    <name evidence="3" type="ORF">B456_007G175300</name>
</gene>
<dbReference type="AlphaFoldDB" id="A0A0D2TGU4"/>
<dbReference type="EMBL" id="CM001746">
    <property type="protein sequence ID" value="KJB42935.1"/>
    <property type="molecule type" value="Genomic_DNA"/>
</dbReference>
<feature type="region of interest" description="Disordered" evidence="1">
    <location>
        <begin position="1"/>
        <end position="89"/>
    </location>
</feature>
<evidence type="ECO:0000259" key="2">
    <source>
        <dbReference type="PROSITE" id="PS00036"/>
    </source>
</evidence>
<name>A0A0D2TGU4_GOSRA</name>
<evidence type="ECO:0000313" key="3">
    <source>
        <dbReference type="EMBL" id="KJB42935.1"/>
    </source>
</evidence>
<feature type="compositionally biased region" description="Polar residues" evidence="1">
    <location>
        <begin position="1"/>
        <end position="11"/>
    </location>
</feature>
<evidence type="ECO:0000313" key="4">
    <source>
        <dbReference type="Proteomes" id="UP000032304"/>
    </source>
</evidence>
<proteinExistence type="predicted"/>
<feature type="domain" description="BZIP" evidence="2">
    <location>
        <begin position="41"/>
        <end position="56"/>
    </location>
</feature>
<feature type="compositionally biased region" description="Low complexity" evidence="1">
    <location>
        <begin position="65"/>
        <end position="86"/>
    </location>
</feature>
<accession>A0A0D2TGU4</accession>